<keyword evidence="3 8" id="KW-1134">Transmembrane beta strand</keyword>
<dbReference type="AlphaFoldDB" id="A0A0S2HWX8"/>
<sequence length="810" mass="92898" precursor="true">MKLRIFLYLLITLLTMETIAGQTGPAPSRIHKVTGKVIDASNNEPLEYATVKLLNITDSALVTGSVTNSDGEFLIETKKTGRFILQINFIGYTKTRKEINIPKAVRNVDVGIIKINPAAENIAEVTVRANKHSIDYKIDKKVLHVSQQYTSVSGTAVDVLQNAPAVQVDIEGNVSLRGNSNFTVLIDGRPTVLDATEALEQIPASMIQDIEIITNPSAKYDPEGTAGIINIITKKRSLEGVNGIAHLNAGLDEKYGADLLLNLRTQHFNFFVAGDYNNRRYPGSMEEETRFLSNPDTTFYLNSDGDRERGRERYSGRAGIEWFPNESNTFSLSGRYGGRKSTWLSETDFEEWNSAEPDPLRYRSVEDGERGGNFYSVNFDYIHQFSGPKHKFDVNFMLYERDGDDETVNTLRDAFGEITNSQKSGEFGPASGFRYRANYMQPFTDAFKIEAGLQGRYRDSKETNEVFYYDTTTSEYVFQSQYSNDVTYARNIHAMYGLAKGELNNFGYQLGFRAEYTYRDINLNDGGENYSIDRWDYFPTLHFSYKLNKTNQFMASYSRRIDRPRGWFLEPFITWEDAYNVRRGNPDLKPEYINAYEIGYQMDFGGNALTAELFYRTTQNNIERVRSVWEGSSDVMLQTFDNVGTDYSLGTEIMLNLKLIKWWDADITADFYDYRVKGEFNGIEYDEHSFTYNVRWNNTFTLWENTRLQINPAYHGPEIEPQEEEEGFFDVDAAVRQSFLSKKLQLTLQVRDVFGTSKYESTTETSDFYNHRIYRHKTPIVMLNVTWRINNYKSRNGNRQGGGEDMGGEM</sequence>
<gene>
    <name evidence="12" type="ORF">L21SP5_00797</name>
</gene>
<keyword evidence="7 8" id="KW-0998">Cell outer membrane</keyword>
<evidence type="ECO:0000256" key="6">
    <source>
        <dbReference type="ARBA" id="ARBA00023136"/>
    </source>
</evidence>
<protein>
    <submittedName>
        <fullName evidence="12">Enterobactin receptor protein</fullName>
    </submittedName>
</protein>
<dbReference type="SUPFAM" id="SSF49464">
    <property type="entry name" value="Carboxypeptidase regulatory domain-like"/>
    <property type="match status" value="1"/>
</dbReference>
<dbReference type="RefSeq" id="WP_057952009.1">
    <property type="nucleotide sequence ID" value="NZ_CP013118.1"/>
</dbReference>
<name>A0A0S2HWX8_9BACT</name>
<evidence type="ECO:0000256" key="8">
    <source>
        <dbReference type="PROSITE-ProRule" id="PRU01360"/>
    </source>
</evidence>
<keyword evidence="2 8" id="KW-0813">Transport</keyword>
<dbReference type="Gene3D" id="2.40.170.20">
    <property type="entry name" value="TonB-dependent receptor, beta-barrel domain"/>
    <property type="match status" value="1"/>
</dbReference>
<comment type="subcellular location">
    <subcellularLocation>
        <location evidence="1 8">Cell outer membrane</location>
        <topology evidence="1 8">Multi-pass membrane protein</topology>
    </subcellularLocation>
</comment>
<evidence type="ECO:0000256" key="9">
    <source>
        <dbReference type="SAM" id="SignalP"/>
    </source>
</evidence>
<organism evidence="12 13">
    <name type="scientific">Salinivirga cyanobacteriivorans</name>
    <dbReference type="NCBI Taxonomy" id="1307839"/>
    <lineage>
        <taxon>Bacteria</taxon>
        <taxon>Pseudomonadati</taxon>
        <taxon>Bacteroidota</taxon>
        <taxon>Bacteroidia</taxon>
        <taxon>Bacteroidales</taxon>
        <taxon>Salinivirgaceae</taxon>
        <taxon>Salinivirga</taxon>
    </lineage>
</organism>
<dbReference type="Pfam" id="PF07715">
    <property type="entry name" value="Plug"/>
    <property type="match status" value="1"/>
</dbReference>
<evidence type="ECO:0000256" key="1">
    <source>
        <dbReference type="ARBA" id="ARBA00004571"/>
    </source>
</evidence>
<keyword evidence="12" id="KW-0675">Receptor</keyword>
<dbReference type="GO" id="GO:0044718">
    <property type="term" value="P:siderophore transmembrane transport"/>
    <property type="evidence" value="ECO:0007669"/>
    <property type="project" value="TreeGrafter"/>
</dbReference>
<keyword evidence="13" id="KW-1185">Reference proteome</keyword>
<dbReference type="InterPro" id="IPR039426">
    <property type="entry name" value="TonB-dep_rcpt-like"/>
</dbReference>
<evidence type="ECO:0000259" key="11">
    <source>
        <dbReference type="Pfam" id="PF14905"/>
    </source>
</evidence>
<dbReference type="EMBL" id="CP013118">
    <property type="protein sequence ID" value="ALO14468.1"/>
    <property type="molecule type" value="Genomic_DNA"/>
</dbReference>
<keyword evidence="5 9" id="KW-0732">Signal</keyword>
<dbReference type="Pfam" id="PF13715">
    <property type="entry name" value="CarbopepD_reg_2"/>
    <property type="match status" value="1"/>
</dbReference>
<reference evidence="12 13" key="1">
    <citation type="submission" date="2015-11" db="EMBL/GenBank/DDBJ databases">
        <title>Description and complete genome sequence of a novel strain predominating in hypersaline microbial mats and representing a new family of the Bacteriodetes phylum.</title>
        <authorList>
            <person name="Spring S."/>
            <person name="Bunk B."/>
            <person name="Sproer C."/>
            <person name="Klenk H.-P."/>
        </authorList>
    </citation>
    <scope>NUCLEOTIDE SEQUENCE [LARGE SCALE GENOMIC DNA]</scope>
    <source>
        <strain evidence="12 13">L21-Spi-D4</strain>
    </source>
</reference>
<dbReference type="PATRIC" id="fig|1307839.3.peg.843"/>
<dbReference type="InterPro" id="IPR012910">
    <property type="entry name" value="Plug_dom"/>
</dbReference>
<evidence type="ECO:0000256" key="3">
    <source>
        <dbReference type="ARBA" id="ARBA00022452"/>
    </source>
</evidence>
<dbReference type="GO" id="GO:0009279">
    <property type="term" value="C:cell outer membrane"/>
    <property type="evidence" value="ECO:0007669"/>
    <property type="project" value="UniProtKB-SubCell"/>
</dbReference>
<dbReference type="OrthoDB" id="8764943at2"/>
<accession>A0A0S2HWX8</accession>
<dbReference type="PANTHER" id="PTHR30069:SF29">
    <property type="entry name" value="HEMOGLOBIN AND HEMOGLOBIN-HAPTOGLOBIN-BINDING PROTEIN 1-RELATED"/>
    <property type="match status" value="1"/>
</dbReference>
<dbReference type="GO" id="GO:0015344">
    <property type="term" value="F:siderophore uptake transmembrane transporter activity"/>
    <property type="evidence" value="ECO:0007669"/>
    <property type="project" value="TreeGrafter"/>
</dbReference>
<dbReference type="Pfam" id="PF14905">
    <property type="entry name" value="OMP_b-brl_3"/>
    <property type="match status" value="1"/>
</dbReference>
<dbReference type="InterPro" id="IPR036942">
    <property type="entry name" value="Beta-barrel_TonB_sf"/>
</dbReference>
<dbReference type="STRING" id="1307839.L21SP5_00797"/>
<evidence type="ECO:0000313" key="12">
    <source>
        <dbReference type="EMBL" id="ALO14468.1"/>
    </source>
</evidence>
<evidence type="ECO:0000256" key="7">
    <source>
        <dbReference type="ARBA" id="ARBA00023237"/>
    </source>
</evidence>
<feature type="signal peptide" evidence="9">
    <location>
        <begin position="1"/>
        <end position="20"/>
    </location>
</feature>
<dbReference type="KEGG" id="blq:L21SP5_00797"/>
<feature type="domain" description="TonB-dependent receptor plug" evidence="10">
    <location>
        <begin position="154"/>
        <end position="228"/>
    </location>
</feature>
<evidence type="ECO:0000256" key="4">
    <source>
        <dbReference type="ARBA" id="ARBA00022692"/>
    </source>
</evidence>
<dbReference type="InterPro" id="IPR041700">
    <property type="entry name" value="OMP_b-brl_3"/>
</dbReference>
<feature type="domain" description="Outer membrane protein beta-barrel" evidence="11">
    <location>
        <begin position="383"/>
        <end position="787"/>
    </location>
</feature>
<evidence type="ECO:0000259" key="10">
    <source>
        <dbReference type="Pfam" id="PF07715"/>
    </source>
</evidence>
<dbReference type="PANTHER" id="PTHR30069">
    <property type="entry name" value="TONB-DEPENDENT OUTER MEMBRANE RECEPTOR"/>
    <property type="match status" value="1"/>
</dbReference>
<comment type="similarity">
    <text evidence="8">Belongs to the TonB-dependent receptor family.</text>
</comment>
<proteinExistence type="inferred from homology"/>
<dbReference type="InterPro" id="IPR037066">
    <property type="entry name" value="Plug_dom_sf"/>
</dbReference>
<dbReference type="Gene3D" id="2.170.130.10">
    <property type="entry name" value="TonB-dependent receptor, plug domain"/>
    <property type="match status" value="1"/>
</dbReference>
<dbReference type="SUPFAM" id="SSF56935">
    <property type="entry name" value="Porins"/>
    <property type="match status" value="1"/>
</dbReference>
<evidence type="ECO:0000313" key="13">
    <source>
        <dbReference type="Proteomes" id="UP000064893"/>
    </source>
</evidence>
<evidence type="ECO:0000256" key="5">
    <source>
        <dbReference type="ARBA" id="ARBA00022729"/>
    </source>
</evidence>
<dbReference type="Gene3D" id="2.60.40.1120">
    <property type="entry name" value="Carboxypeptidase-like, regulatory domain"/>
    <property type="match status" value="1"/>
</dbReference>
<keyword evidence="6 8" id="KW-0472">Membrane</keyword>
<dbReference type="PROSITE" id="PS52016">
    <property type="entry name" value="TONB_DEPENDENT_REC_3"/>
    <property type="match status" value="1"/>
</dbReference>
<dbReference type="Proteomes" id="UP000064893">
    <property type="component" value="Chromosome"/>
</dbReference>
<dbReference type="InterPro" id="IPR008969">
    <property type="entry name" value="CarboxyPept-like_regulatory"/>
</dbReference>
<feature type="chain" id="PRO_5006599177" evidence="9">
    <location>
        <begin position="21"/>
        <end position="810"/>
    </location>
</feature>
<evidence type="ECO:0000256" key="2">
    <source>
        <dbReference type="ARBA" id="ARBA00022448"/>
    </source>
</evidence>
<keyword evidence="4 8" id="KW-0812">Transmembrane</keyword>